<evidence type="ECO:0000256" key="1">
    <source>
        <dbReference type="ARBA" id="ARBA00004429"/>
    </source>
</evidence>
<feature type="transmembrane region" description="Helical" evidence="10">
    <location>
        <begin position="109"/>
        <end position="127"/>
    </location>
</feature>
<sequence>MKSTIIPDKNRSVENADQSPSPNKTNMINRLTRYWSYLGMAVLMGMVLIVTVDVAGRYFFNSPIDGSTDIIEIMMILMVYSSFAYGATENKHVRIDFLYNRFSPVLKGYVDILTSILSILIVVLISWKLGERAVTIINNPPGPTTSYYGWELMPFIAFAAFGSALLAIQLCTWLYASVKLAFGKGTNFQGSLNESEAVPSPQE</sequence>
<feature type="domain" description="Tripartite ATP-independent periplasmic transporters DctQ component" evidence="11">
    <location>
        <begin position="46"/>
        <end position="170"/>
    </location>
</feature>
<evidence type="ECO:0000256" key="4">
    <source>
        <dbReference type="ARBA" id="ARBA00022519"/>
    </source>
</evidence>
<evidence type="ECO:0000313" key="12">
    <source>
        <dbReference type="EMBL" id="KAA9028596.1"/>
    </source>
</evidence>
<dbReference type="RefSeq" id="WP_150438848.1">
    <property type="nucleotide sequence ID" value="NZ_VYKL01000010.1"/>
</dbReference>
<keyword evidence="6 10" id="KW-1133">Transmembrane helix</keyword>
<feature type="region of interest" description="Disordered" evidence="9">
    <location>
        <begin position="1"/>
        <end position="24"/>
    </location>
</feature>
<dbReference type="AlphaFoldDB" id="A0A5J5I3X8"/>
<keyword evidence="4" id="KW-0997">Cell inner membrane</keyword>
<dbReference type="GO" id="GO:0015740">
    <property type="term" value="P:C4-dicarboxylate transport"/>
    <property type="evidence" value="ECO:0007669"/>
    <property type="project" value="TreeGrafter"/>
</dbReference>
<dbReference type="GO" id="GO:0022857">
    <property type="term" value="F:transmembrane transporter activity"/>
    <property type="evidence" value="ECO:0007669"/>
    <property type="project" value="TreeGrafter"/>
</dbReference>
<evidence type="ECO:0000256" key="6">
    <source>
        <dbReference type="ARBA" id="ARBA00022989"/>
    </source>
</evidence>
<name>A0A5J5I3X8_9BACI</name>
<dbReference type="PANTHER" id="PTHR35011:SF2">
    <property type="entry name" value="2,3-DIKETO-L-GULONATE TRAP TRANSPORTER SMALL PERMEASE PROTEIN YIAM"/>
    <property type="match status" value="1"/>
</dbReference>
<evidence type="ECO:0000256" key="5">
    <source>
        <dbReference type="ARBA" id="ARBA00022692"/>
    </source>
</evidence>
<evidence type="ECO:0000256" key="10">
    <source>
        <dbReference type="SAM" id="Phobius"/>
    </source>
</evidence>
<comment type="caution">
    <text evidence="12">The sequence shown here is derived from an EMBL/GenBank/DDBJ whole genome shotgun (WGS) entry which is preliminary data.</text>
</comment>
<protein>
    <submittedName>
        <fullName evidence="12">TRAP transporter small permease</fullName>
    </submittedName>
</protein>
<evidence type="ECO:0000256" key="9">
    <source>
        <dbReference type="SAM" id="MobiDB-lite"/>
    </source>
</evidence>
<dbReference type="PANTHER" id="PTHR35011">
    <property type="entry name" value="2,3-DIKETO-L-GULONATE TRAP TRANSPORTER SMALL PERMEASE PROTEIN YIAM"/>
    <property type="match status" value="1"/>
</dbReference>
<keyword evidence="5 10" id="KW-0812">Transmembrane</keyword>
<evidence type="ECO:0000259" key="11">
    <source>
        <dbReference type="Pfam" id="PF04290"/>
    </source>
</evidence>
<evidence type="ECO:0000256" key="2">
    <source>
        <dbReference type="ARBA" id="ARBA00022448"/>
    </source>
</evidence>
<dbReference type="EMBL" id="VYKL01000010">
    <property type="protein sequence ID" value="KAA9028596.1"/>
    <property type="molecule type" value="Genomic_DNA"/>
</dbReference>
<dbReference type="Proteomes" id="UP000326671">
    <property type="component" value="Unassembled WGS sequence"/>
</dbReference>
<dbReference type="Pfam" id="PF04290">
    <property type="entry name" value="DctQ"/>
    <property type="match status" value="1"/>
</dbReference>
<feature type="compositionally biased region" description="Polar residues" evidence="9">
    <location>
        <begin position="15"/>
        <end position="24"/>
    </location>
</feature>
<feature type="transmembrane region" description="Helical" evidence="10">
    <location>
        <begin position="147"/>
        <end position="176"/>
    </location>
</feature>
<keyword evidence="2" id="KW-0813">Transport</keyword>
<dbReference type="GO" id="GO:0005886">
    <property type="term" value="C:plasma membrane"/>
    <property type="evidence" value="ECO:0007669"/>
    <property type="project" value="UniProtKB-SubCell"/>
</dbReference>
<organism evidence="12 13">
    <name type="scientific">Niallia endozanthoxylica</name>
    <dbReference type="NCBI Taxonomy" id="2036016"/>
    <lineage>
        <taxon>Bacteria</taxon>
        <taxon>Bacillati</taxon>
        <taxon>Bacillota</taxon>
        <taxon>Bacilli</taxon>
        <taxon>Bacillales</taxon>
        <taxon>Bacillaceae</taxon>
        <taxon>Niallia</taxon>
    </lineage>
</organism>
<accession>A0A5J5I3X8</accession>
<keyword evidence="7 10" id="KW-0472">Membrane</keyword>
<evidence type="ECO:0000313" key="13">
    <source>
        <dbReference type="Proteomes" id="UP000326671"/>
    </source>
</evidence>
<feature type="transmembrane region" description="Helical" evidence="10">
    <location>
        <begin position="70"/>
        <end position="88"/>
    </location>
</feature>
<evidence type="ECO:0000256" key="7">
    <source>
        <dbReference type="ARBA" id="ARBA00023136"/>
    </source>
</evidence>
<dbReference type="OrthoDB" id="1807003at2"/>
<gene>
    <name evidence="12" type="ORF">F4V44_04820</name>
</gene>
<evidence type="ECO:0000256" key="3">
    <source>
        <dbReference type="ARBA" id="ARBA00022475"/>
    </source>
</evidence>
<comment type="subcellular location">
    <subcellularLocation>
        <location evidence="1">Cell inner membrane</location>
        <topology evidence="1">Multi-pass membrane protein</topology>
    </subcellularLocation>
</comment>
<keyword evidence="3" id="KW-1003">Cell membrane</keyword>
<reference evidence="12 13" key="1">
    <citation type="submission" date="2019-09" db="EMBL/GenBank/DDBJ databases">
        <title>Whole genome sequences of isolates from the Mars Exploration Rovers.</title>
        <authorList>
            <person name="Seuylemezian A."/>
            <person name="Vaishampayan P."/>
        </authorList>
    </citation>
    <scope>NUCLEOTIDE SEQUENCE [LARGE SCALE GENOMIC DNA]</scope>
    <source>
        <strain evidence="12 13">MER_TA_151</strain>
    </source>
</reference>
<feature type="transmembrane region" description="Helical" evidence="10">
    <location>
        <begin position="34"/>
        <end position="58"/>
    </location>
</feature>
<proteinExistence type="inferred from homology"/>
<dbReference type="InterPro" id="IPR055348">
    <property type="entry name" value="DctQ"/>
</dbReference>
<dbReference type="InterPro" id="IPR007387">
    <property type="entry name" value="TRAP_DctQ"/>
</dbReference>
<comment type="similarity">
    <text evidence="8">Belongs to the TRAP transporter small permease family.</text>
</comment>
<keyword evidence="13" id="KW-1185">Reference proteome</keyword>
<evidence type="ECO:0000256" key="8">
    <source>
        <dbReference type="ARBA" id="ARBA00038436"/>
    </source>
</evidence>